<accession>A0A238Y5W7</accession>
<dbReference type="PANTHER" id="PTHR43817:SF1">
    <property type="entry name" value="HYDROLASE, FAMILY 43, PUTATIVE (AFU_ORTHOLOGUE AFUA_3G01660)-RELATED"/>
    <property type="match status" value="1"/>
</dbReference>
<dbReference type="GO" id="GO:0005975">
    <property type="term" value="P:carbohydrate metabolic process"/>
    <property type="evidence" value="ECO:0007669"/>
    <property type="project" value="InterPro"/>
</dbReference>
<dbReference type="NCBIfam" id="NF045579">
    <property type="entry name" value="rhamnoside_JR"/>
    <property type="match status" value="1"/>
</dbReference>
<dbReference type="EMBL" id="FZNT01000008">
    <property type="protein sequence ID" value="SNR65974.1"/>
    <property type="molecule type" value="Genomic_DNA"/>
</dbReference>
<dbReference type="PANTHER" id="PTHR43817">
    <property type="entry name" value="GLYCOSYL HYDROLASE"/>
    <property type="match status" value="1"/>
</dbReference>
<keyword evidence="2 4" id="KW-0378">Hydrolase</keyword>
<dbReference type="Gene3D" id="2.60.120.260">
    <property type="entry name" value="Galactose-binding domain-like"/>
    <property type="match status" value="2"/>
</dbReference>
<keyword evidence="1" id="KW-0732">Signal</keyword>
<proteinExistence type="predicted"/>
<evidence type="ECO:0000256" key="1">
    <source>
        <dbReference type="ARBA" id="ARBA00022729"/>
    </source>
</evidence>
<reference evidence="4 5" key="1">
    <citation type="submission" date="2017-06" db="EMBL/GenBank/DDBJ databases">
        <authorList>
            <person name="Kim H.J."/>
            <person name="Triplett B.A."/>
        </authorList>
    </citation>
    <scope>NUCLEOTIDE SEQUENCE [LARGE SCALE GENOMIC DNA]</scope>
    <source>
        <strain evidence="4 5">DSM 29150</strain>
    </source>
</reference>
<gene>
    <name evidence="4" type="ORF">SAMN06265371_10823</name>
</gene>
<protein>
    <submittedName>
        <fullName evidence="4">Glycosyl hydrolases family 2, sugar binding domain</fullName>
    </submittedName>
</protein>
<organism evidence="4 5">
    <name type="scientific">Lutibacter agarilyticus</name>
    <dbReference type="NCBI Taxonomy" id="1109740"/>
    <lineage>
        <taxon>Bacteria</taxon>
        <taxon>Pseudomonadati</taxon>
        <taxon>Bacteroidota</taxon>
        <taxon>Flavobacteriia</taxon>
        <taxon>Flavobacteriales</taxon>
        <taxon>Flavobacteriaceae</taxon>
        <taxon>Lutibacter</taxon>
    </lineage>
</organism>
<dbReference type="OrthoDB" id="9761519at2"/>
<dbReference type="InterPro" id="IPR054593">
    <property type="entry name" value="Beta-mannosidase-like_N2"/>
</dbReference>
<dbReference type="SUPFAM" id="SSF49785">
    <property type="entry name" value="Galactose-binding domain-like"/>
    <property type="match status" value="2"/>
</dbReference>
<sequence length="1108" mass="125763">MKNISRILSILFLTVCSEVSSQNLEKTFKSPPNSVKPKTWMHAMSGNMSKVGMTKDLEAIAAAGQGGILLFNIANKIPYGNVDYNSDEHHDILTHTAKECERLNLTFGVHNCDGWTSSGGPWITPEQSMKMVVWSETILDGGIINKPLLQPTTIEGFYKDIAVIAYPAFETEIIDANAKPVITASDKKFDIGIATDNWNEKSSELKKTSDYDPSITFDYEQLHKISSVYVSYFGEGIVAALEISDDGKNYTKIKTFKYATRIGKKKRIISEQFDAISARYFRVSFEKSINIREINLTQTRPYKDYLKFSGLGSPENYLDIVKNSKNVNVIPMSSILNLTGSLSKEGILQTKLTKGKWMVMRFGYTSTGATNWPASKSGIGLECDKFSRKAFKIHFDAFSKKVIDNTKKVAPNALQYIEIDSYEMGGQNWTNNFESIFNKEKGYDIISFLPIFAGRYVENSETTSAISYDLNEVYCNLATNNYFKYFTELCNENGLKSYIEPYGEGPLSPLDISKYIDLPMTEFWMGRKNQKRLTGTIDGAHIYGKNIISAEAFTATPDVNWKMHPAMAKIWGDMAWVKGVNEFMFHRYVHQPNTNVKPGLTMGTWGSHIDRTQPWWMNAGSAWFQYITRGSYLLRQGYPVADVLVFVGDVPHKDGFKRKELNIKIPTGLNFDCTNTDVLINRTVIKNKTLVLPEGNAYSHLVLQDVDLMALPTLKRLKAIVDAGIPIVGNKPKKLTGYKNSESNIKMFEELVAYIWSKPNCITSYNFNNVQADFTIKDKDIEFEHRKSKEADIYFFYNEKEQPANYECKFRVGNKIPELWDATTGEITKIARFKTNEKETIVWLNLKPLESAFIIFRENANNVISIVEVNDANEYHFDESNNIIAVSDKSGDYSLKLSNGKTKIFSIKSKEIVKPISLNTSWDVEFLEENDYAVNLKFETLTDWKDNANENIKYYSGEAIYRKNFTISKKLKESDKAILDLGNVSITAEVFINGKNAGVLWIAPFTLDISNNLVKGENTIEVKVFNQWTNKLIGDERFPKQDDGYNLSSYIPKDDSKMPDWYINNQPLPKGPRTTFDAGQFYKKGDELMSSGLLGPVSIFFKEEKIIK</sequence>
<dbReference type="Proteomes" id="UP000198384">
    <property type="component" value="Unassembled WGS sequence"/>
</dbReference>
<evidence type="ECO:0000313" key="4">
    <source>
        <dbReference type="EMBL" id="SNR65974.1"/>
    </source>
</evidence>
<dbReference type="Pfam" id="PF22666">
    <property type="entry name" value="Glyco_hydro_2_N2"/>
    <property type="match status" value="1"/>
</dbReference>
<evidence type="ECO:0000313" key="5">
    <source>
        <dbReference type="Proteomes" id="UP000198384"/>
    </source>
</evidence>
<feature type="domain" description="Beta-mannosidase-like galactose-binding" evidence="3">
    <location>
        <begin position="952"/>
        <end position="1039"/>
    </location>
</feature>
<dbReference type="RefSeq" id="WP_089382238.1">
    <property type="nucleotide sequence ID" value="NZ_FZNT01000008.1"/>
</dbReference>
<name>A0A238Y5W7_9FLAO</name>
<evidence type="ECO:0000256" key="2">
    <source>
        <dbReference type="ARBA" id="ARBA00022801"/>
    </source>
</evidence>
<dbReference type="Pfam" id="PF17132">
    <property type="entry name" value="Glyco_hydro_106"/>
    <property type="match status" value="1"/>
</dbReference>
<keyword evidence="5" id="KW-1185">Reference proteome</keyword>
<dbReference type="AlphaFoldDB" id="A0A238Y5W7"/>
<dbReference type="InterPro" id="IPR008979">
    <property type="entry name" value="Galactose-bd-like_sf"/>
</dbReference>
<evidence type="ECO:0000259" key="3">
    <source>
        <dbReference type="Pfam" id="PF22666"/>
    </source>
</evidence>
<dbReference type="GO" id="GO:0004553">
    <property type="term" value="F:hydrolase activity, hydrolyzing O-glycosyl compounds"/>
    <property type="evidence" value="ECO:0007669"/>
    <property type="project" value="InterPro"/>
</dbReference>